<keyword evidence="7 8" id="KW-0349">Heme</keyword>
<dbReference type="InterPro" id="IPR017972">
    <property type="entry name" value="Cyt_P450_CS"/>
</dbReference>
<evidence type="ECO:0000313" key="10">
    <source>
        <dbReference type="Proteomes" id="UP000091956"/>
    </source>
</evidence>
<dbReference type="InterPro" id="IPR001128">
    <property type="entry name" value="Cyt_P450"/>
</dbReference>
<dbReference type="Gene3D" id="1.10.630.10">
    <property type="entry name" value="Cytochrome P450"/>
    <property type="match status" value="1"/>
</dbReference>
<dbReference type="InterPro" id="IPR002401">
    <property type="entry name" value="Cyt_P450_E_grp-I"/>
</dbReference>
<comment type="similarity">
    <text evidence="2 8">Belongs to the cytochrome P450 family.</text>
</comment>
<organism evidence="9 10">
    <name type="scientific">Pseudogymnoascus verrucosus</name>
    <dbReference type="NCBI Taxonomy" id="342668"/>
    <lineage>
        <taxon>Eukaryota</taxon>
        <taxon>Fungi</taxon>
        <taxon>Dikarya</taxon>
        <taxon>Ascomycota</taxon>
        <taxon>Pezizomycotina</taxon>
        <taxon>Leotiomycetes</taxon>
        <taxon>Thelebolales</taxon>
        <taxon>Thelebolaceae</taxon>
        <taxon>Pseudogymnoascus</taxon>
    </lineage>
</organism>
<name>A0A1B8GRK2_9PEZI</name>
<keyword evidence="10" id="KW-1185">Reference proteome</keyword>
<evidence type="ECO:0000256" key="5">
    <source>
        <dbReference type="ARBA" id="ARBA00023004"/>
    </source>
</evidence>
<feature type="binding site" description="axial binding residue" evidence="7">
    <location>
        <position position="213"/>
    </location>
    <ligand>
        <name>heme</name>
        <dbReference type="ChEBI" id="CHEBI:30413"/>
    </ligand>
    <ligandPart>
        <name>Fe</name>
        <dbReference type="ChEBI" id="CHEBI:18248"/>
    </ligandPart>
</feature>
<dbReference type="AlphaFoldDB" id="A0A1B8GRK2"/>
<dbReference type="SUPFAM" id="SSF48264">
    <property type="entry name" value="Cytochrome P450"/>
    <property type="match status" value="1"/>
</dbReference>
<keyword evidence="4 8" id="KW-0560">Oxidoreductase</keyword>
<keyword evidence="3 7" id="KW-0479">Metal-binding</keyword>
<accession>A0A1B8GRK2</accession>
<evidence type="ECO:0000256" key="8">
    <source>
        <dbReference type="RuleBase" id="RU000461"/>
    </source>
</evidence>
<evidence type="ECO:0000256" key="6">
    <source>
        <dbReference type="ARBA" id="ARBA00023033"/>
    </source>
</evidence>
<dbReference type="GO" id="GO:0016705">
    <property type="term" value="F:oxidoreductase activity, acting on paired donors, with incorporation or reduction of molecular oxygen"/>
    <property type="evidence" value="ECO:0007669"/>
    <property type="project" value="InterPro"/>
</dbReference>
<dbReference type="PRINTS" id="PR00385">
    <property type="entry name" value="P450"/>
</dbReference>
<dbReference type="InterPro" id="IPR050121">
    <property type="entry name" value="Cytochrome_P450_monoxygenase"/>
</dbReference>
<gene>
    <name evidence="9" type="ORF">VE01_03021</name>
</gene>
<sequence>MLMPEIEVFLTLMKTIDSRISVVREETKNELKTDSLSKTIFHSLIRNQNLPEAEKSDKRLADQASVLLGGRTDTTASTLAYTTYHLLSNPRILKKLRDELISAIPDPQDMPPLNKLEALPFLTAIVKLGIRLHPGASIRQERVALDEDLLYEDRKTGMKWLIPKGIPVGVTAPLLSRNEDIYPLPSVFRPERFLNNLRLDRYQLAFSRGSPRCLGMPLAYSELFTILASIFRKYDSYDGTGKQTGSTFELFETTKDDVEMVADHVTPY</sequence>
<evidence type="ECO:0000256" key="2">
    <source>
        <dbReference type="ARBA" id="ARBA00010617"/>
    </source>
</evidence>
<reference evidence="9 10" key="1">
    <citation type="submission" date="2016-03" db="EMBL/GenBank/DDBJ databases">
        <title>Comparative genomics of Pseudogymnoascus destructans, the fungus causing white-nose syndrome of bats.</title>
        <authorList>
            <person name="Palmer J.M."/>
            <person name="Drees K.P."/>
            <person name="Foster J.T."/>
            <person name="Lindner D.L."/>
        </authorList>
    </citation>
    <scope>NUCLEOTIDE SEQUENCE [LARGE SCALE GENOMIC DNA]</scope>
    <source>
        <strain evidence="9 10">UAMH 10579</strain>
    </source>
</reference>
<dbReference type="InterPro" id="IPR036396">
    <property type="entry name" value="Cyt_P450_sf"/>
</dbReference>
<evidence type="ECO:0000256" key="4">
    <source>
        <dbReference type="ARBA" id="ARBA00023002"/>
    </source>
</evidence>
<dbReference type="STRING" id="342668.A0A1B8GRK2"/>
<reference evidence="10" key="2">
    <citation type="journal article" date="2018" name="Nat. Commun.">
        <title>Extreme sensitivity to ultraviolet light in the fungal pathogen causing white-nose syndrome of bats.</title>
        <authorList>
            <person name="Palmer J.M."/>
            <person name="Drees K.P."/>
            <person name="Foster J.T."/>
            <person name="Lindner D.L."/>
        </authorList>
    </citation>
    <scope>NUCLEOTIDE SEQUENCE [LARGE SCALE GENOMIC DNA]</scope>
    <source>
        <strain evidence="10">UAMH 10579</strain>
    </source>
</reference>
<dbReference type="PANTHER" id="PTHR24305:SF157">
    <property type="entry name" value="N-ACETYLTRYPTOPHAN 6-HYDROXYLASE IVOC-RELATED"/>
    <property type="match status" value="1"/>
</dbReference>
<evidence type="ECO:0000256" key="1">
    <source>
        <dbReference type="ARBA" id="ARBA00001971"/>
    </source>
</evidence>
<dbReference type="Pfam" id="PF00067">
    <property type="entry name" value="p450"/>
    <property type="match status" value="1"/>
</dbReference>
<dbReference type="PANTHER" id="PTHR24305">
    <property type="entry name" value="CYTOCHROME P450"/>
    <property type="match status" value="1"/>
</dbReference>
<dbReference type="PROSITE" id="PS00086">
    <property type="entry name" value="CYTOCHROME_P450"/>
    <property type="match status" value="1"/>
</dbReference>
<comment type="cofactor">
    <cofactor evidence="1 7">
        <name>heme</name>
        <dbReference type="ChEBI" id="CHEBI:30413"/>
    </cofactor>
</comment>
<dbReference type="EMBL" id="KV460217">
    <property type="protein sequence ID" value="OBT98457.1"/>
    <property type="molecule type" value="Genomic_DNA"/>
</dbReference>
<evidence type="ECO:0000313" key="9">
    <source>
        <dbReference type="EMBL" id="OBT98457.1"/>
    </source>
</evidence>
<evidence type="ECO:0000256" key="7">
    <source>
        <dbReference type="PIRSR" id="PIRSR602401-1"/>
    </source>
</evidence>
<proteinExistence type="inferred from homology"/>
<keyword evidence="5 7" id="KW-0408">Iron</keyword>
<dbReference type="GO" id="GO:0005506">
    <property type="term" value="F:iron ion binding"/>
    <property type="evidence" value="ECO:0007669"/>
    <property type="project" value="InterPro"/>
</dbReference>
<evidence type="ECO:0000256" key="3">
    <source>
        <dbReference type="ARBA" id="ARBA00022723"/>
    </source>
</evidence>
<dbReference type="GO" id="GO:0020037">
    <property type="term" value="F:heme binding"/>
    <property type="evidence" value="ECO:0007669"/>
    <property type="project" value="InterPro"/>
</dbReference>
<dbReference type="Proteomes" id="UP000091956">
    <property type="component" value="Unassembled WGS sequence"/>
</dbReference>
<protein>
    <recommendedName>
        <fullName evidence="11">Cytochrome P450-dit2</fullName>
    </recommendedName>
</protein>
<dbReference type="RefSeq" id="XP_018132190.1">
    <property type="nucleotide sequence ID" value="XM_018272519.1"/>
</dbReference>
<evidence type="ECO:0008006" key="11">
    <source>
        <dbReference type="Google" id="ProtNLM"/>
    </source>
</evidence>
<dbReference type="GO" id="GO:0004497">
    <property type="term" value="F:monooxygenase activity"/>
    <property type="evidence" value="ECO:0007669"/>
    <property type="project" value="UniProtKB-KW"/>
</dbReference>
<dbReference type="GeneID" id="28836407"/>
<keyword evidence="6 8" id="KW-0503">Monooxygenase</keyword>
<dbReference type="PRINTS" id="PR00463">
    <property type="entry name" value="EP450I"/>
</dbReference>